<accession>A0AAD7JIM0</accession>
<feature type="compositionally biased region" description="Basic and acidic residues" evidence="1">
    <location>
        <begin position="339"/>
        <end position="350"/>
    </location>
</feature>
<feature type="region of interest" description="Disordered" evidence="1">
    <location>
        <begin position="849"/>
        <end position="868"/>
    </location>
</feature>
<feature type="region of interest" description="Disordered" evidence="1">
    <location>
        <begin position="323"/>
        <end position="360"/>
    </location>
</feature>
<gene>
    <name evidence="2" type="ORF">B0H16DRAFT_1687254</name>
</gene>
<name>A0AAD7JIM0_9AGAR</name>
<evidence type="ECO:0000313" key="3">
    <source>
        <dbReference type="Proteomes" id="UP001215598"/>
    </source>
</evidence>
<feature type="compositionally biased region" description="Polar residues" evidence="1">
    <location>
        <begin position="135"/>
        <end position="146"/>
    </location>
</feature>
<sequence length="996" mass="107253">MSLEEKIGVEEASTWKIRVIGEDDTDDASSTHSQVLTCGSVFGLMRTRGEEGEERNSKLKVISVDDAFRRKEVSIRIKEKIDRRMEDRRRIKEKAEEGSAEMSLLPAVEVQSHPDSKAIEFEEKIHRVRTGTGKSGQARTSMQSRRACTRSAGPGLSKSAEVSSVLRMIHMGRVTGIPIPIPSLRRVAGGRRREKPRAPIHEEIAADSRSERGAFEVFPWTSGFPDILNPRPNQFRIGMENRGLSNLKIQLGNRCVESGGGCRAMKPGRIGRREPRESSTDAGKGGSPLSAAAASPARVCIGRGAPQYIGMQWESHRPARSSAAVACPHPPRRSSAHLSEVRPRLGEKADGSGFGGGRRRGTSRRILKHVRVARAGRKKRCVDSSQIRAPSLRRFELRVRGLPGAWTGVTVQARALAGSGSQTGGRVSREREQSTAPSSRAQIRYLIHKTLVVGNSESESSGVACRPAPVVGGHRRRAEHSVDLRRRPSRWGVPIPIESRLGSRRTAVSYICIEDPALVATHLCRPSTECSNPAPVVLVSCRPETRLDDAPTPLKRGGVKPDLIPQRIVGSSWPWVVRPLRLTFPPCWQVDIGRGGACRQALEPEDPGVALVVSLVATPSAVLFTSPTRDVARIQVSEDPSLPRLLSNPETASVILSSSESLAGASKARLQPLLVVATVRILVLPLVVRTCPRGVVQAAQYSQSYATVTIFGVERTRRAGNGAVTEVNEATGGANDLLIQGGAARAEHDVRGNETVRDESTSRFAFSKYTINLVAQSVSKPKPKAQAQAARAALARNNALAQPTRHVSPPPTFALVPVHAPAPSTGPCVRRGGAEARARAADGVDAVEQGAREEAGPRVGGGVVPRVEGRRGKWDGGFLRLRSSSGRRGGEEGRGVPAEKEGERRRPGVGVGAGTTMVSRVREGGVFWFGMGSGAASSAKGSKRLVGRGCGCSGEWLVVARLRRRRGFRGWLLDEVDAYEDDKSKLSPVHDGVGLV</sequence>
<feature type="compositionally biased region" description="Low complexity" evidence="1">
    <location>
        <begin position="876"/>
        <end position="886"/>
    </location>
</feature>
<comment type="caution">
    <text evidence="2">The sequence shown here is derived from an EMBL/GenBank/DDBJ whole genome shotgun (WGS) entry which is preliminary data.</text>
</comment>
<proteinExistence type="predicted"/>
<evidence type="ECO:0000313" key="2">
    <source>
        <dbReference type="EMBL" id="KAJ7765601.1"/>
    </source>
</evidence>
<feature type="region of interest" description="Disordered" evidence="1">
    <location>
        <begin position="875"/>
        <end position="912"/>
    </location>
</feature>
<evidence type="ECO:0000256" key="1">
    <source>
        <dbReference type="SAM" id="MobiDB-lite"/>
    </source>
</evidence>
<feature type="region of interest" description="Disordered" evidence="1">
    <location>
        <begin position="266"/>
        <end position="293"/>
    </location>
</feature>
<reference evidence="2" key="1">
    <citation type="submission" date="2023-03" db="EMBL/GenBank/DDBJ databases">
        <title>Massive genome expansion in bonnet fungi (Mycena s.s.) driven by repeated elements and novel gene families across ecological guilds.</title>
        <authorList>
            <consortium name="Lawrence Berkeley National Laboratory"/>
            <person name="Harder C.B."/>
            <person name="Miyauchi S."/>
            <person name="Viragh M."/>
            <person name="Kuo A."/>
            <person name="Thoen E."/>
            <person name="Andreopoulos B."/>
            <person name="Lu D."/>
            <person name="Skrede I."/>
            <person name="Drula E."/>
            <person name="Henrissat B."/>
            <person name="Morin E."/>
            <person name="Kohler A."/>
            <person name="Barry K."/>
            <person name="LaButti K."/>
            <person name="Morin E."/>
            <person name="Salamov A."/>
            <person name="Lipzen A."/>
            <person name="Mereny Z."/>
            <person name="Hegedus B."/>
            <person name="Baldrian P."/>
            <person name="Stursova M."/>
            <person name="Weitz H."/>
            <person name="Taylor A."/>
            <person name="Grigoriev I.V."/>
            <person name="Nagy L.G."/>
            <person name="Martin F."/>
            <person name="Kauserud H."/>
        </authorList>
    </citation>
    <scope>NUCLEOTIDE SEQUENCE</scope>
    <source>
        <strain evidence="2">CBHHK182m</strain>
    </source>
</reference>
<dbReference type="AlphaFoldDB" id="A0AAD7JIM0"/>
<protein>
    <submittedName>
        <fullName evidence="2">Uncharacterized protein</fullName>
    </submittedName>
</protein>
<organism evidence="2 3">
    <name type="scientific">Mycena metata</name>
    <dbReference type="NCBI Taxonomy" id="1033252"/>
    <lineage>
        <taxon>Eukaryota</taxon>
        <taxon>Fungi</taxon>
        <taxon>Dikarya</taxon>
        <taxon>Basidiomycota</taxon>
        <taxon>Agaricomycotina</taxon>
        <taxon>Agaricomycetes</taxon>
        <taxon>Agaricomycetidae</taxon>
        <taxon>Agaricales</taxon>
        <taxon>Marasmiineae</taxon>
        <taxon>Mycenaceae</taxon>
        <taxon>Mycena</taxon>
    </lineage>
</organism>
<feature type="region of interest" description="Disordered" evidence="1">
    <location>
        <begin position="417"/>
        <end position="438"/>
    </location>
</feature>
<dbReference type="EMBL" id="JARKIB010000025">
    <property type="protein sequence ID" value="KAJ7765601.1"/>
    <property type="molecule type" value="Genomic_DNA"/>
</dbReference>
<feature type="compositionally biased region" description="Basic and acidic residues" evidence="1">
    <location>
        <begin position="888"/>
        <end position="906"/>
    </location>
</feature>
<dbReference type="Proteomes" id="UP001215598">
    <property type="component" value="Unassembled WGS sequence"/>
</dbReference>
<feature type="region of interest" description="Disordered" evidence="1">
    <location>
        <begin position="130"/>
        <end position="157"/>
    </location>
</feature>
<keyword evidence="3" id="KW-1185">Reference proteome</keyword>